<dbReference type="AlphaFoldDB" id="A0A2A4YZM2"/>
<evidence type="ECO:0000313" key="2">
    <source>
        <dbReference type="EMBL" id="PCI99757.1"/>
    </source>
</evidence>
<organism evidence="2">
    <name type="scientific">OCS116 cluster bacterium</name>
    <dbReference type="NCBI Taxonomy" id="2030921"/>
    <lineage>
        <taxon>Bacteria</taxon>
        <taxon>Pseudomonadati</taxon>
        <taxon>Pseudomonadota</taxon>
        <taxon>Alphaproteobacteria</taxon>
        <taxon>OCS116 cluster</taxon>
    </lineage>
</organism>
<feature type="transmembrane region" description="Helical" evidence="1">
    <location>
        <begin position="50"/>
        <end position="70"/>
    </location>
</feature>
<evidence type="ECO:0000256" key="1">
    <source>
        <dbReference type="SAM" id="Phobius"/>
    </source>
</evidence>
<gene>
    <name evidence="2" type="ORF">COB13_10935</name>
</gene>
<feature type="transmembrane region" description="Helical" evidence="1">
    <location>
        <begin position="102"/>
        <end position="124"/>
    </location>
</feature>
<feature type="transmembrane region" description="Helical" evidence="1">
    <location>
        <begin position="206"/>
        <end position="224"/>
    </location>
</feature>
<accession>A0A2A4YZM2</accession>
<feature type="transmembrane region" description="Helical" evidence="1">
    <location>
        <begin position="76"/>
        <end position="95"/>
    </location>
</feature>
<sequence>MNVNIFKNIDSLPKFVYAYNETSQAYIMYQLVNKFYNKTGNGNPKTQRFFALYFVPFTILFLALDSQYMVDHYFDARLLVNILIIGSFFILLNCVDGRLRKLMLVFVPLGLFGEVIFSLVLGLYEYRLARIPLYVPFGHAAVYACGYLLHAQLWAQNNDMLMKKIFFVLFSGLFVGAGVFFGDVFSLIFGFLFFYRGLRRKQWNSLYYYVALYVVALEFAGTYFTVWQWQELTLGFIPTANPPVGAVFFYIGADSVLLRIMRFLDKKQILTPLNGIRPDEKW</sequence>
<feature type="transmembrane region" description="Helical" evidence="1">
    <location>
        <begin position="165"/>
        <end position="194"/>
    </location>
</feature>
<protein>
    <submittedName>
        <fullName evidence="2">Uncharacterized protein</fullName>
    </submittedName>
</protein>
<keyword evidence="1" id="KW-0812">Transmembrane</keyword>
<name>A0A2A4YZM2_9PROT</name>
<proteinExistence type="predicted"/>
<feature type="transmembrane region" description="Helical" evidence="1">
    <location>
        <begin position="244"/>
        <end position="261"/>
    </location>
</feature>
<reference evidence="2" key="2">
    <citation type="journal article" date="2018" name="ISME J.">
        <title>A dynamic microbial community with high functional redundancy inhabits the cold, oxic subseafloor aquifer.</title>
        <authorList>
            <person name="Tully B.J."/>
            <person name="Wheat C.G."/>
            <person name="Glazer B.T."/>
            <person name="Huber J.A."/>
        </authorList>
    </citation>
    <scope>NUCLEOTIDE SEQUENCE</scope>
    <source>
        <strain evidence="2">NORP83</strain>
    </source>
</reference>
<keyword evidence="1" id="KW-1133">Transmembrane helix</keyword>
<reference key="1">
    <citation type="submission" date="2017-08" db="EMBL/GenBank/DDBJ databases">
        <title>A dynamic microbial community with high functional redundancy inhabits the cold, oxic subseafloor aquifer.</title>
        <authorList>
            <person name="Tully B.J."/>
            <person name="Wheat C.G."/>
            <person name="Glazer B.T."/>
            <person name="Huber J.A."/>
        </authorList>
    </citation>
    <scope>NUCLEOTIDE SEQUENCE [LARGE SCALE GENOMIC DNA]</scope>
</reference>
<dbReference type="EMBL" id="NVUS01000014">
    <property type="protein sequence ID" value="PCI99757.1"/>
    <property type="molecule type" value="Genomic_DNA"/>
</dbReference>
<keyword evidence="1" id="KW-0472">Membrane</keyword>
<comment type="caution">
    <text evidence="2">The sequence shown here is derived from an EMBL/GenBank/DDBJ whole genome shotgun (WGS) entry which is preliminary data.</text>
</comment>